<dbReference type="PROSITE" id="PS51318">
    <property type="entry name" value="TAT"/>
    <property type="match status" value="1"/>
</dbReference>
<reference evidence="2 3" key="1">
    <citation type="submission" date="2021-08" db="EMBL/GenBank/DDBJ databases">
        <authorList>
            <person name="Peeters C."/>
        </authorList>
    </citation>
    <scope>NUCLEOTIDE SEQUENCE [LARGE SCALE GENOMIC DNA]</scope>
    <source>
        <strain evidence="2 3">LMG 21510</strain>
    </source>
</reference>
<evidence type="ECO:0000313" key="2">
    <source>
        <dbReference type="EMBL" id="CAG9166794.1"/>
    </source>
</evidence>
<dbReference type="SUPFAM" id="SSF56436">
    <property type="entry name" value="C-type lectin-like"/>
    <property type="match status" value="1"/>
</dbReference>
<dbReference type="PANTHER" id="PTHR23150:SF19">
    <property type="entry name" value="FORMYLGLYCINE-GENERATING ENZYME"/>
    <property type="match status" value="1"/>
</dbReference>
<comment type="caution">
    <text evidence="2">The sequence shown here is derived from an EMBL/GenBank/DDBJ whole genome shotgun (WGS) entry which is preliminary data.</text>
</comment>
<dbReference type="EC" id="1.14.99.50" evidence="2"/>
<organism evidence="2 3">
    <name type="scientific">Cupriavidus respiraculi</name>
    <dbReference type="NCBI Taxonomy" id="195930"/>
    <lineage>
        <taxon>Bacteria</taxon>
        <taxon>Pseudomonadati</taxon>
        <taxon>Pseudomonadota</taxon>
        <taxon>Betaproteobacteria</taxon>
        <taxon>Burkholderiales</taxon>
        <taxon>Burkholderiaceae</taxon>
        <taxon>Cupriavidus</taxon>
    </lineage>
</organism>
<gene>
    <name evidence="2" type="primary">egtB_1</name>
    <name evidence="2" type="ORF">LMG21510_00548</name>
</gene>
<dbReference type="InterPro" id="IPR016187">
    <property type="entry name" value="CTDL_fold"/>
</dbReference>
<dbReference type="InterPro" id="IPR006311">
    <property type="entry name" value="TAT_signal"/>
</dbReference>
<dbReference type="Pfam" id="PF03781">
    <property type="entry name" value="FGE-sulfatase"/>
    <property type="match status" value="1"/>
</dbReference>
<proteinExistence type="predicted"/>
<dbReference type="Proteomes" id="UP000721236">
    <property type="component" value="Unassembled WGS sequence"/>
</dbReference>
<accession>A0ABM8WHD2</accession>
<dbReference type="Gene3D" id="3.90.1580.10">
    <property type="entry name" value="paralog of FGE (formylglycine-generating enzyme)"/>
    <property type="match status" value="1"/>
</dbReference>
<dbReference type="EMBL" id="CAJZAH010000001">
    <property type="protein sequence ID" value="CAG9166794.1"/>
    <property type="molecule type" value="Genomic_DNA"/>
</dbReference>
<protein>
    <submittedName>
        <fullName evidence="2">Hercynine oxygenase</fullName>
        <ecNumber evidence="2">1.14.99.50</ecNumber>
    </submittedName>
</protein>
<dbReference type="InterPro" id="IPR005532">
    <property type="entry name" value="SUMF_dom"/>
</dbReference>
<dbReference type="PANTHER" id="PTHR23150">
    <property type="entry name" value="SULFATASE MODIFYING FACTOR 1, 2"/>
    <property type="match status" value="1"/>
</dbReference>
<dbReference type="InterPro" id="IPR051043">
    <property type="entry name" value="Sulfatase_Mod_Factor_Kinase"/>
</dbReference>
<keyword evidence="3" id="KW-1185">Reference proteome</keyword>
<evidence type="ECO:0000259" key="1">
    <source>
        <dbReference type="Pfam" id="PF03781"/>
    </source>
</evidence>
<dbReference type="InterPro" id="IPR042095">
    <property type="entry name" value="SUMF_sf"/>
</dbReference>
<evidence type="ECO:0000313" key="3">
    <source>
        <dbReference type="Proteomes" id="UP000721236"/>
    </source>
</evidence>
<dbReference type="RefSeq" id="WP_224039471.1">
    <property type="nucleotide sequence ID" value="NZ_CAJZAH010000001.1"/>
</dbReference>
<dbReference type="GO" id="GO:0044875">
    <property type="term" value="F:gamma-glutamyl hercynylcysteine sulfoxide synthase activity"/>
    <property type="evidence" value="ECO:0007669"/>
    <property type="project" value="UniProtKB-EC"/>
</dbReference>
<keyword evidence="2" id="KW-0560">Oxidoreductase</keyword>
<feature type="domain" description="Sulfatase-modifying factor enzyme-like" evidence="1">
    <location>
        <begin position="71"/>
        <end position="385"/>
    </location>
</feature>
<sequence>MTRRTKGSRRDKAGIVAAAPATPPSWHRRALVAAGLACAVAASAAAWHHFAGPQATAPAVVEGDGQRGPRGMMHVPGGEFLMGSDSKMAQPNEKPAHKVRVHAFWMDKHHVTNAEFRRFVEATGYVTTAERVPDWETLRVQLPPGTPRPPASAMVAGAMVFVGTPGPVPLQDYSQWWRYVPGASWRHPGGPGTTIEGKDDHPVVQVSYEDALAYARWVGKRLPTEAEWEFAARGGLEQATYAWGDKFAPDGRQMANVWQGQASQPFPVVSAKAGGALGTSPVGTFPPNGYGLADMTGNAWQWVADWYRADQFRREAARAALIENPVGPVAAWDPAEPGVPANAPKRVTRGGSFLCNEDFCLSYRPSARRGTDPYNSMSHLGFRLVMDEARWTEQRRAAPLAGGGRRPEGAN</sequence>
<name>A0ABM8WHD2_9BURK</name>